<keyword evidence="9" id="KW-0807">Transducer</keyword>
<name>A0A067PK12_9AGAM</name>
<evidence type="ECO:0000256" key="1">
    <source>
        <dbReference type="ARBA" id="ARBA00004141"/>
    </source>
</evidence>
<keyword evidence="4 11" id="KW-0812">Transmembrane</keyword>
<evidence type="ECO:0000256" key="7">
    <source>
        <dbReference type="ARBA" id="ARBA00023136"/>
    </source>
</evidence>
<evidence type="ECO:0000256" key="11">
    <source>
        <dbReference type="SAM" id="Phobius"/>
    </source>
</evidence>
<dbReference type="InParanoid" id="A0A067PK12"/>
<evidence type="ECO:0000256" key="9">
    <source>
        <dbReference type="ARBA" id="ARBA00023224"/>
    </source>
</evidence>
<sequence>MVDISNEVFSGFSFVGFLLVSIPFYWHAQAWNAGTCLYMGWTAMQCLNAFINSVVWNNNAINWAPVFCDISSKLSVGAGVGLPAASLCINRRLYIISSIQSVTNTRAQKLRAVYIDLAIGLGLPIIAMALHYVVQGHRFDIYEEFGCSAEVYNTPVAFVLVYCWPLVISCVSAVYCALTIRAFAKQTVQFRKLLSSSLPNVTMGRYFRLMALAGTEAFFGIPLSCYVIYFDGVLNPIYPWLGWADTHYNFSRVDLIPKVIWSLDTTAARSSEVIRWFPVVCAFLFFALFGFTVEAKKVYTSVFWVVARRFGFKPKTNVNTGYGSSGSDGIQVHISVMKNGSIPSFVSPGRRAQPGRKSIDTISSERLDSVIVIEPPTTDASLIQSSRQSERTSQADVDSHSVHSLDSHGMLAPPGITLQSPPPLSLAEETHPRYTSHLNPFTPPENCLPAHPELCIPAVPRRHSYLQAPVEQSPGFGALDIV</sequence>
<feature type="region of interest" description="Disordered" evidence="10">
    <location>
        <begin position="381"/>
        <end position="410"/>
    </location>
</feature>
<dbReference type="GO" id="GO:0005886">
    <property type="term" value="C:plasma membrane"/>
    <property type="evidence" value="ECO:0007669"/>
    <property type="project" value="TreeGrafter"/>
</dbReference>
<keyword evidence="7 11" id="KW-0472">Membrane</keyword>
<evidence type="ECO:0000313" key="12">
    <source>
        <dbReference type="EMBL" id="KDQ50791.1"/>
    </source>
</evidence>
<dbReference type="EMBL" id="KL197755">
    <property type="protein sequence ID" value="KDQ50791.1"/>
    <property type="molecule type" value="Genomic_DNA"/>
</dbReference>
<keyword evidence="5 11" id="KW-1133">Transmembrane helix</keyword>
<keyword evidence="13" id="KW-1185">Reference proteome</keyword>
<dbReference type="PANTHER" id="PTHR28097">
    <property type="entry name" value="PHEROMONE A FACTOR RECEPTOR"/>
    <property type="match status" value="1"/>
</dbReference>
<comment type="similarity">
    <text evidence="2">Belongs to the G-protein coupled receptor 4 family.</text>
</comment>
<feature type="transmembrane region" description="Helical" evidence="11">
    <location>
        <begin position="38"/>
        <end position="56"/>
    </location>
</feature>
<evidence type="ECO:0000256" key="3">
    <source>
        <dbReference type="ARBA" id="ARBA00022507"/>
    </source>
</evidence>
<feature type="compositionally biased region" description="Polar residues" evidence="10">
    <location>
        <begin position="381"/>
        <end position="395"/>
    </location>
</feature>
<evidence type="ECO:0000256" key="4">
    <source>
        <dbReference type="ARBA" id="ARBA00022692"/>
    </source>
</evidence>
<feature type="transmembrane region" description="Helical" evidence="11">
    <location>
        <begin position="273"/>
        <end position="293"/>
    </location>
</feature>
<gene>
    <name evidence="12" type="ORF">JAAARDRAFT_199631</name>
</gene>
<comment type="subcellular location">
    <subcellularLocation>
        <location evidence="1">Membrane</location>
        <topology evidence="1">Multi-pass membrane protein</topology>
    </subcellularLocation>
</comment>
<feature type="transmembrane region" description="Helical" evidence="11">
    <location>
        <begin position="113"/>
        <end position="134"/>
    </location>
</feature>
<dbReference type="PRINTS" id="PR00899">
    <property type="entry name" value="GPCRSTE3"/>
</dbReference>
<evidence type="ECO:0000313" key="13">
    <source>
        <dbReference type="Proteomes" id="UP000027265"/>
    </source>
</evidence>
<keyword evidence="8" id="KW-0675">Receptor</keyword>
<dbReference type="FunCoup" id="A0A067PK12">
    <property type="interactions" value="94"/>
</dbReference>
<feature type="transmembrane region" description="Helical" evidence="11">
    <location>
        <begin position="205"/>
        <end position="229"/>
    </location>
</feature>
<dbReference type="InterPro" id="IPR000481">
    <property type="entry name" value="GPCR_Pheromne_B_alpha_rcpt"/>
</dbReference>
<dbReference type="OrthoDB" id="2874149at2759"/>
<proteinExistence type="inferred from homology"/>
<dbReference type="GO" id="GO:0000750">
    <property type="term" value="P:pheromone-dependent signal transduction involved in conjugation with cellular fusion"/>
    <property type="evidence" value="ECO:0007669"/>
    <property type="project" value="TreeGrafter"/>
</dbReference>
<evidence type="ECO:0000256" key="6">
    <source>
        <dbReference type="ARBA" id="ARBA00023040"/>
    </source>
</evidence>
<reference evidence="13" key="1">
    <citation type="journal article" date="2014" name="Proc. Natl. Acad. Sci. U.S.A.">
        <title>Extensive sampling of basidiomycete genomes demonstrates inadequacy of the white-rot/brown-rot paradigm for wood decay fungi.</title>
        <authorList>
            <person name="Riley R."/>
            <person name="Salamov A.A."/>
            <person name="Brown D.W."/>
            <person name="Nagy L.G."/>
            <person name="Floudas D."/>
            <person name="Held B.W."/>
            <person name="Levasseur A."/>
            <person name="Lombard V."/>
            <person name="Morin E."/>
            <person name="Otillar R."/>
            <person name="Lindquist E.A."/>
            <person name="Sun H."/>
            <person name="LaButti K.M."/>
            <person name="Schmutz J."/>
            <person name="Jabbour D."/>
            <person name="Luo H."/>
            <person name="Baker S.E."/>
            <person name="Pisabarro A.G."/>
            <person name="Walton J.D."/>
            <person name="Blanchette R.A."/>
            <person name="Henrissat B."/>
            <person name="Martin F."/>
            <person name="Cullen D."/>
            <person name="Hibbett D.S."/>
            <person name="Grigoriev I.V."/>
        </authorList>
    </citation>
    <scope>NUCLEOTIDE SEQUENCE [LARGE SCALE GENOMIC DNA]</scope>
    <source>
        <strain evidence="13">MUCL 33604</strain>
    </source>
</reference>
<evidence type="ECO:0000256" key="2">
    <source>
        <dbReference type="ARBA" id="ARBA00011085"/>
    </source>
</evidence>
<feature type="transmembrane region" description="Helical" evidence="11">
    <location>
        <begin position="154"/>
        <end position="184"/>
    </location>
</feature>
<dbReference type="HOGENOM" id="CLU_027592_0_2_1"/>
<evidence type="ECO:0000256" key="10">
    <source>
        <dbReference type="SAM" id="MobiDB-lite"/>
    </source>
</evidence>
<dbReference type="InterPro" id="IPR001499">
    <property type="entry name" value="GPCR_STE3"/>
</dbReference>
<feature type="compositionally biased region" description="Basic and acidic residues" evidence="10">
    <location>
        <begin position="397"/>
        <end position="406"/>
    </location>
</feature>
<dbReference type="GO" id="GO:0004934">
    <property type="term" value="F:mating-type alpha-factor pheromone receptor activity"/>
    <property type="evidence" value="ECO:0007669"/>
    <property type="project" value="InterPro"/>
</dbReference>
<evidence type="ECO:0000256" key="8">
    <source>
        <dbReference type="ARBA" id="ARBA00023170"/>
    </source>
</evidence>
<dbReference type="AlphaFoldDB" id="A0A067PK12"/>
<protein>
    <submittedName>
        <fullName evidence="12">Uncharacterized protein</fullName>
    </submittedName>
</protein>
<feature type="transmembrane region" description="Helical" evidence="11">
    <location>
        <begin position="7"/>
        <end position="26"/>
    </location>
</feature>
<keyword evidence="3" id="KW-0589">Pheromone response</keyword>
<dbReference type="Pfam" id="PF02076">
    <property type="entry name" value="STE3"/>
    <property type="match status" value="1"/>
</dbReference>
<keyword evidence="6" id="KW-0297">G-protein coupled receptor</keyword>
<dbReference type="PANTHER" id="PTHR28097:SF1">
    <property type="entry name" value="PHEROMONE A FACTOR RECEPTOR"/>
    <property type="match status" value="1"/>
</dbReference>
<dbReference type="CDD" id="cd14966">
    <property type="entry name" value="7tmD_STE3"/>
    <property type="match status" value="1"/>
</dbReference>
<dbReference type="PRINTS" id="PR00901">
    <property type="entry name" value="PHEROMONEBAR"/>
</dbReference>
<evidence type="ECO:0000256" key="5">
    <source>
        <dbReference type="ARBA" id="ARBA00022989"/>
    </source>
</evidence>
<accession>A0A067PK12</accession>
<dbReference type="Proteomes" id="UP000027265">
    <property type="component" value="Unassembled WGS sequence"/>
</dbReference>
<organism evidence="12 13">
    <name type="scientific">Jaapia argillacea MUCL 33604</name>
    <dbReference type="NCBI Taxonomy" id="933084"/>
    <lineage>
        <taxon>Eukaryota</taxon>
        <taxon>Fungi</taxon>
        <taxon>Dikarya</taxon>
        <taxon>Basidiomycota</taxon>
        <taxon>Agaricomycotina</taxon>
        <taxon>Agaricomycetes</taxon>
        <taxon>Agaricomycetidae</taxon>
        <taxon>Jaapiales</taxon>
        <taxon>Jaapiaceae</taxon>
        <taxon>Jaapia</taxon>
    </lineage>
</organism>